<gene>
    <name evidence="2" type="ORF">D6D12_00670</name>
</gene>
<dbReference type="AlphaFoldDB" id="A0AB74K6Y0"/>
<accession>A0AB74K6Y0</accession>
<feature type="transmembrane region" description="Helical" evidence="1">
    <location>
        <begin position="254"/>
        <end position="275"/>
    </location>
</feature>
<dbReference type="EMBL" id="QZAT01000004">
    <property type="protein sequence ID" value="THX34735.1"/>
    <property type="molecule type" value="Genomic_DNA"/>
</dbReference>
<evidence type="ECO:0000313" key="2">
    <source>
        <dbReference type="EMBL" id="THX34735.1"/>
    </source>
</evidence>
<comment type="caution">
    <text evidence="2">The sequence shown here is derived from an EMBL/GenBank/DDBJ whole genome shotgun (WGS) entry which is preliminary data.</text>
</comment>
<sequence>MNILHRSDGTDQDTLPCLSLSPNEISLQSPVPSTSSDFHVHRTPSFIKHCCQDMLTAQWTRKLPLIQQTAPAKLAARLIHTFLHDFPDIDMEQYFVIDFCSGAGGPTPLIEKTVNEARARAGHQAIPFRLSDFHPNLDAWMPLATHSANLSFIPQPVDATDTLHAPPLVVSKTSSMPNSTGDHKSIHLYNLSFHHFADADAARIMASTLTTADGLAIIELQDRTLGMLLLMAGEFFLLFLLTIFWFPYSPLHLFFTYIIPVLPFVQAWDGLVSCLRTRTFEETLALAEKALGHKAKLVSSEDTEIGEKFTVAICGDWKFVGVRRLHTWPFGYMNAFLGQKRL</sequence>
<proteinExistence type="predicted"/>
<organism evidence="2 3">
    <name type="scientific">Aureobasidium pullulans</name>
    <name type="common">Black yeast</name>
    <name type="synonym">Pullularia pullulans</name>
    <dbReference type="NCBI Taxonomy" id="5580"/>
    <lineage>
        <taxon>Eukaryota</taxon>
        <taxon>Fungi</taxon>
        <taxon>Dikarya</taxon>
        <taxon>Ascomycota</taxon>
        <taxon>Pezizomycotina</taxon>
        <taxon>Dothideomycetes</taxon>
        <taxon>Dothideomycetidae</taxon>
        <taxon>Dothideales</taxon>
        <taxon>Saccotheciaceae</taxon>
        <taxon>Aureobasidium</taxon>
    </lineage>
</organism>
<protein>
    <submittedName>
        <fullName evidence="2">Uncharacterized protein</fullName>
    </submittedName>
</protein>
<dbReference type="Proteomes" id="UP000310374">
    <property type="component" value="Unassembled WGS sequence"/>
</dbReference>
<evidence type="ECO:0000313" key="3">
    <source>
        <dbReference type="Proteomes" id="UP000310374"/>
    </source>
</evidence>
<reference evidence="2 3" key="1">
    <citation type="submission" date="2018-10" db="EMBL/GenBank/DDBJ databases">
        <title>Fifty Aureobasidium pullulans genomes reveal a recombining polyextremotolerant generalist.</title>
        <authorList>
            <person name="Gostincar C."/>
            <person name="Turk M."/>
            <person name="Zajc J."/>
            <person name="Gunde-Cimerman N."/>
        </authorList>
    </citation>
    <scope>NUCLEOTIDE SEQUENCE [LARGE SCALE GENOMIC DNA]</scope>
    <source>
        <strain evidence="2 3">EXF-10081</strain>
    </source>
</reference>
<evidence type="ECO:0000256" key="1">
    <source>
        <dbReference type="SAM" id="Phobius"/>
    </source>
</evidence>
<keyword evidence="1" id="KW-0472">Membrane</keyword>
<keyword evidence="1" id="KW-0812">Transmembrane</keyword>
<name>A0AB74K6Y0_AURPU</name>
<feature type="transmembrane region" description="Helical" evidence="1">
    <location>
        <begin position="225"/>
        <end position="248"/>
    </location>
</feature>
<keyword evidence="1" id="KW-1133">Transmembrane helix</keyword>